<gene>
    <name evidence="2" type="ordered locus">TEH_18100</name>
</gene>
<organism evidence="2 3">
    <name type="scientific">Tetragenococcus halophilus (strain DSM 20338 / JCM 20259 / NCIMB 9735 / NBRC 12172)</name>
    <name type="common">Pediococcus halophilus</name>
    <dbReference type="NCBI Taxonomy" id="945021"/>
    <lineage>
        <taxon>Bacteria</taxon>
        <taxon>Bacillati</taxon>
        <taxon>Bacillota</taxon>
        <taxon>Bacilli</taxon>
        <taxon>Lactobacillales</taxon>
        <taxon>Enterococcaceae</taxon>
        <taxon>Tetragenococcus</taxon>
    </lineage>
</organism>
<dbReference type="EMBL" id="AP012046">
    <property type="protein sequence ID" value="BAK95137.1"/>
    <property type="molecule type" value="Genomic_DNA"/>
</dbReference>
<feature type="region of interest" description="Disordered" evidence="1">
    <location>
        <begin position="357"/>
        <end position="396"/>
    </location>
</feature>
<proteinExistence type="predicted"/>
<sequence>MPLLDLGFGSKSERMHKDLERILYADQHGTFSSYTGVRALRNSDVFTAVRIIAADVASTKLKTRGHESNTIVDDVLDLFNNYPSSDLTGWHFKFIIVANMLLNGSSYVEIIRDENGFPESLYFLHNDLVSLEEREGQVFYQVSEDSEGNDVEITPEDILHFRHITLDGFVGYSPLFSLDKEIGISQGSKGFLNNFFEHGGTSTSVLKYQKGKINNEQLESMKKDFEKSQLKQNGGLIALDDTMSFDRLQVPTEVLNFLNSYKFSTQQVAKAFGLPVSKLGIETVNTSLTQSNLDYLQTTLDPIFKMMIAEIESKILNSLKTGYELEFDSSRLIDIDPELKLERVRTLHSEGIISTDESRSEFGYKPTDSENGREPLADLNKAPLSKLGEASKGGDG</sequence>
<dbReference type="Proteomes" id="UP000002663">
    <property type="component" value="Chromosome"/>
</dbReference>
<name>A0AAN1SHR9_TETHN</name>
<dbReference type="InterPro" id="IPR006427">
    <property type="entry name" value="Portal_HK97"/>
</dbReference>
<dbReference type="Pfam" id="PF04860">
    <property type="entry name" value="Phage_portal"/>
    <property type="match status" value="1"/>
</dbReference>
<feature type="compositionally biased region" description="Basic and acidic residues" evidence="1">
    <location>
        <begin position="357"/>
        <end position="376"/>
    </location>
</feature>
<evidence type="ECO:0000313" key="2">
    <source>
        <dbReference type="EMBL" id="BAK95137.1"/>
    </source>
</evidence>
<dbReference type="RefSeq" id="WP_014125179.1">
    <property type="nucleotide sequence ID" value="NC_016052.1"/>
</dbReference>
<dbReference type="KEGG" id="thl:TEH_18100"/>
<reference evidence="2 3" key="1">
    <citation type="submission" date="2011-01" db="EMBL/GenBank/DDBJ databases">
        <title>Whole genome sequence of Tetragenococcus halophilus NBRC 12172.</title>
        <authorList>
            <person name="Nakazawa H."/>
            <person name="Omata S."/>
            <person name="Koga C."/>
            <person name="Watanabe Y."/>
            <person name="Katano Y."/>
            <person name="Ito N."/>
            <person name="Tsukatani N."/>
            <person name="Ankai A."/>
            <person name="Oguchi A."/>
            <person name="Fukui S."/>
            <person name="Yashiro I."/>
            <person name="Kamata S."/>
            <person name="Hashimoto Y."/>
            <person name="Yamazaki J."/>
            <person name="Taguchi H."/>
            <person name="Tanaka A."/>
            <person name="Koyama T."/>
            <person name="Ichige A."/>
            <person name="Hanya Y."/>
            <person name="Tanikawa S."/>
            <person name="Yamazaki S."/>
            <person name="Fujita N."/>
        </authorList>
    </citation>
    <scope>NUCLEOTIDE SEQUENCE [LARGE SCALE GENOMIC DNA]</scope>
    <source>
        <strain evidence="3">DSM 20338 / JCM 20259 / NCIMB 9735 / NBRC 12172</strain>
    </source>
</reference>
<dbReference type="NCBIfam" id="TIGR01537">
    <property type="entry name" value="portal_HK97"/>
    <property type="match status" value="1"/>
</dbReference>
<evidence type="ECO:0000256" key="1">
    <source>
        <dbReference type="SAM" id="MobiDB-lite"/>
    </source>
</evidence>
<dbReference type="InterPro" id="IPR006944">
    <property type="entry name" value="Phage/GTA_portal"/>
</dbReference>
<evidence type="ECO:0000313" key="3">
    <source>
        <dbReference type="Proteomes" id="UP000002663"/>
    </source>
</evidence>
<accession>A0AAN1SHR9</accession>
<dbReference type="AlphaFoldDB" id="A0AAN1SHR9"/>
<protein>
    <submittedName>
        <fullName evidence="2">Portal protein</fullName>
    </submittedName>
</protein>